<evidence type="ECO:0000313" key="2">
    <source>
        <dbReference type="Proteomes" id="UP001220610"/>
    </source>
</evidence>
<dbReference type="Proteomes" id="UP001220610">
    <property type="component" value="Chromosome"/>
</dbReference>
<gene>
    <name evidence="1" type="ORF">P0Y53_16910</name>
</gene>
<proteinExistence type="predicted"/>
<reference evidence="1" key="1">
    <citation type="submission" date="2023-03" db="EMBL/GenBank/DDBJ databases">
        <title>Andean soil-derived lignocellulolytic bacterial consortium as a source of novel taxa and putative plastic-active enzymes.</title>
        <authorList>
            <person name="Diaz-Garcia L."/>
            <person name="Chuvochina M."/>
            <person name="Feuerriegel G."/>
            <person name="Bunk B."/>
            <person name="Sproer C."/>
            <person name="Streit W.R."/>
            <person name="Rodriguez L.M."/>
            <person name="Overmann J."/>
            <person name="Jimenez D.J."/>
        </authorList>
    </citation>
    <scope>NUCLEOTIDE SEQUENCE</scope>
    <source>
        <strain evidence="1">MAG 7</strain>
    </source>
</reference>
<dbReference type="EMBL" id="CP119311">
    <property type="protein sequence ID" value="WEK34170.1"/>
    <property type="molecule type" value="Genomic_DNA"/>
</dbReference>
<evidence type="ECO:0000313" key="1">
    <source>
        <dbReference type="EMBL" id="WEK34170.1"/>
    </source>
</evidence>
<name>A0AAJ5WTG9_9BACT</name>
<organism evidence="1 2">
    <name type="scientific">Candidatus Pseudobacter hemicellulosilyticus</name>
    <dbReference type="NCBI Taxonomy" id="3121375"/>
    <lineage>
        <taxon>Bacteria</taxon>
        <taxon>Pseudomonadati</taxon>
        <taxon>Bacteroidota</taxon>
        <taxon>Chitinophagia</taxon>
        <taxon>Chitinophagales</taxon>
        <taxon>Chitinophagaceae</taxon>
        <taxon>Pseudobacter</taxon>
    </lineage>
</organism>
<protein>
    <submittedName>
        <fullName evidence="1">Uncharacterized protein</fullName>
    </submittedName>
</protein>
<accession>A0AAJ5WTG9</accession>
<dbReference type="AlphaFoldDB" id="A0AAJ5WTG9"/>
<sequence>MKRGTLSIALISIFLSSVHSQTKKTAPPIQVSGIYPHLVMYNTDPAGPVTDHPKPNSALATHEIRGADGKTSLTGKVILRAGESGIGAVVPWAGKLWAVTYPAHQPFGGADKLYELDSQLHITVRPESIGGTHANRMIHAESRQLIIGPYFINEQGAIRSIPYTKMPGRLTGVARHLTDPANKVYFFTMEEGLYEVEVHTLAVTTIHMDGNVSEANIPAGTKGRADLNGYHGKGAYSGQGRVLVSNNGIEDWQTAPNSGVLAEWEPAKGWHTVEKKQFTEITGPGDIYGNSNSTDPIWASGWDERSVVLKLLDNGQWINYRLPKASFTYDGKHGWNTEWPRIRKINDGRWLMTMHGMFWDFPGTFSKVNSAGIKPLSSYLKIIPDFAYWNGQLVFGCDDASAFGNPLVGRPQSNLWFVKPTMLRQFGPRSGFGAVWLNDAVKKDAVSEPFLVNGFDKKLLHLAAVPGLSVTIETDQAGNGNWTTYKTLNTGATGYVYELFPASFNPVWVRLKAGADADKVIAYFQLSQKDARQLAERPTAFTSIPAITDRSNRSLGLIRAAATDDIILQFASYQEDAQGQVKPTGYYEIGGDMQLRPVQNDTMVSWLNDNIGIKQADFSVDAASVIFTDEKGVRYRLPKGNAAYDSRINKNILRGIREVATERSLLNCHGSFYELPREYSGGIACIKPIATHNRFISDFTSWRGLMVIAGNLAGAANNGHYFKSTDGKTGLWFGTIDDLWQLGKPSGNGGPWLNTAVTAQTDSDPYLMTGYDKKSMTISHKAASPVTFTVEVDLTASGDWQPFKQFTVQPGKPINYQFPDGYMAHWLRVKTDKDCTASVQLSYR</sequence>